<feature type="region of interest" description="Disordered" evidence="1">
    <location>
        <begin position="337"/>
        <end position="434"/>
    </location>
</feature>
<comment type="caution">
    <text evidence="4">The sequence shown here is derived from an EMBL/GenBank/DDBJ whole genome shotgun (WGS) entry which is preliminary data.</text>
</comment>
<dbReference type="Proteomes" id="UP000068016">
    <property type="component" value="Unassembled WGS sequence"/>
</dbReference>
<feature type="compositionally biased region" description="Low complexity" evidence="1">
    <location>
        <begin position="374"/>
        <end position="386"/>
    </location>
</feature>
<sequence length="434" mass="44202">MIVMWKKIVLMFALVAMLSQQAAQAQALPIWTMPVFNGVVNRAIGAGIMANLARRGITVAANDAVFAETMAFVGKAANDASYVSAAAGTVASIFGAPVWMSALIGVGALAAAGAVAWGVYQLTQSGTSSMPSLSLQNPSALPPPAPMPSGQWTTYASPTCNPAVSTTCSAHPALPSNVQYYAPGYPNSGTVFGCPTMLDCANQTAAAYTNFEGGSVQGFTVSVIPVVQGCTTCGYNVQETWTPDPSNPTVSGRVTAVYGTPNPNYVSPGQTGSLQNLQPTAAMLQQPFPQALTASLADQLWRNAATKPGYDGYPYDATNPVSQADVATAPVSPTWNDVVEATPRPAGSSSVPISTNPIPSTPYNPGTTSPPNPGSGTTGTTPTANPCDLNPNASACAPLGTAPAAPPVPTSSTNVSMTSWSVGPPDGACPAPQW</sequence>
<dbReference type="EMBL" id="LPLZ01000091">
    <property type="protein sequence ID" value="KWN04623.1"/>
    <property type="molecule type" value="Genomic_DNA"/>
</dbReference>
<organism evidence="4 5">
    <name type="scientific">Burkholderia territorii</name>
    <dbReference type="NCBI Taxonomy" id="1503055"/>
    <lineage>
        <taxon>Bacteria</taxon>
        <taxon>Pseudomonadati</taxon>
        <taxon>Pseudomonadota</taxon>
        <taxon>Betaproteobacteria</taxon>
        <taxon>Burkholderiales</taxon>
        <taxon>Burkholderiaceae</taxon>
        <taxon>Burkholderia</taxon>
        <taxon>Burkholderia cepacia complex</taxon>
    </lineage>
</organism>
<reference evidence="4 5" key="1">
    <citation type="submission" date="2015-11" db="EMBL/GenBank/DDBJ databases">
        <title>Expanding the genomic diversity of Burkholderia species for the development of highly accurate diagnostics.</title>
        <authorList>
            <person name="Sahl J."/>
            <person name="Keim P."/>
            <person name="Wagner D."/>
        </authorList>
    </citation>
    <scope>NUCLEOTIDE SEQUENCE [LARGE SCALE GENOMIC DNA]</scope>
    <source>
        <strain evidence="4 5">MSMB793WGS</strain>
    </source>
</reference>
<keyword evidence="2" id="KW-0812">Transmembrane</keyword>
<keyword evidence="2" id="KW-0472">Membrane</keyword>
<feature type="compositionally biased region" description="Polar residues" evidence="1">
    <location>
        <begin position="347"/>
        <end position="358"/>
    </location>
</feature>
<feature type="signal peptide" evidence="3">
    <location>
        <begin position="1"/>
        <end position="22"/>
    </location>
</feature>
<evidence type="ECO:0000313" key="4">
    <source>
        <dbReference type="EMBL" id="KWN04623.1"/>
    </source>
</evidence>
<evidence type="ECO:0000256" key="1">
    <source>
        <dbReference type="SAM" id="MobiDB-lite"/>
    </source>
</evidence>
<keyword evidence="2" id="KW-1133">Transmembrane helix</keyword>
<feature type="compositionally biased region" description="Low complexity" evidence="1">
    <location>
        <begin position="393"/>
        <end position="403"/>
    </location>
</feature>
<proteinExistence type="predicted"/>
<accession>A0A119VD33</accession>
<feature type="chain" id="PRO_5007163141" evidence="3">
    <location>
        <begin position="23"/>
        <end position="434"/>
    </location>
</feature>
<gene>
    <name evidence="4" type="ORF">WT83_31000</name>
</gene>
<evidence type="ECO:0000256" key="2">
    <source>
        <dbReference type="SAM" id="Phobius"/>
    </source>
</evidence>
<dbReference type="AlphaFoldDB" id="A0A119VD33"/>
<feature type="transmembrane region" description="Helical" evidence="2">
    <location>
        <begin position="98"/>
        <end position="120"/>
    </location>
</feature>
<protein>
    <submittedName>
        <fullName evidence="4">Uncharacterized protein</fullName>
    </submittedName>
</protein>
<keyword evidence="3" id="KW-0732">Signal</keyword>
<evidence type="ECO:0000256" key="3">
    <source>
        <dbReference type="SAM" id="SignalP"/>
    </source>
</evidence>
<evidence type="ECO:0000313" key="5">
    <source>
        <dbReference type="Proteomes" id="UP000068016"/>
    </source>
</evidence>
<name>A0A119VD33_9BURK</name>